<keyword evidence="6" id="KW-0464">Manganese</keyword>
<sequence length="198" mass="22179">MFQLADIRDTLAERQPRLQSELDRRHAAVALVLRGPADALQLLFIQRSSHPRDPWSGNLAFPGGKIDPQDHAPRLAAEREAREEVGLELAGAEFLGRLDDITGAYLPVLVSCFVYHLARPAPLRCNHEVNQAFWFPLDKLLDPARHALADIPWGGQSRKVLAIDLLGPGRPVLWGITYRLVQQFVQTLGLDFPRSPCR</sequence>
<dbReference type="PROSITE" id="PS51462">
    <property type="entry name" value="NUDIX"/>
    <property type="match status" value="1"/>
</dbReference>
<evidence type="ECO:0000313" key="9">
    <source>
        <dbReference type="Proteomes" id="UP001319827"/>
    </source>
</evidence>
<evidence type="ECO:0000259" key="7">
    <source>
        <dbReference type="PROSITE" id="PS51462"/>
    </source>
</evidence>
<evidence type="ECO:0000256" key="1">
    <source>
        <dbReference type="ARBA" id="ARBA00001936"/>
    </source>
</evidence>
<feature type="domain" description="Nudix hydrolase" evidence="7">
    <location>
        <begin position="24"/>
        <end position="156"/>
    </location>
</feature>
<dbReference type="CDD" id="cd03426">
    <property type="entry name" value="NUDIX_CoAse_Nudt7"/>
    <property type="match status" value="1"/>
</dbReference>
<evidence type="ECO:0000256" key="2">
    <source>
        <dbReference type="ARBA" id="ARBA00001946"/>
    </source>
</evidence>
<reference evidence="8 9" key="2">
    <citation type="journal article" date="2021" name="Int. J. Syst. Evol. Microbiol.">
        <title>Isolation and Polyphasic Characterization of Desulfuromonas versatilis sp. Nov., an Electrogenic Bacteria Capable of Versatile Metabolism Isolated from a Graphene Oxide-Reducing Enrichment Culture.</title>
        <authorList>
            <person name="Xie L."/>
            <person name="Yoshida N."/>
            <person name="Ishii S."/>
            <person name="Meng L."/>
        </authorList>
    </citation>
    <scope>NUCLEOTIDE SEQUENCE [LARGE SCALE GENOMIC DNA]</scope>
    <source>
        <strain evidence="8 9">NIT-T3</strain>
    </source>
</reference>
<keyword evidence="9" id="KW-1185">Reference proteome</keyword>
<accession>A0ABM8HRX9</accession>
<dbReference type="PANTHER" id="PTHR12992">
    <property type="entry name" value="NUDIX HYDROLASE"/>
    <property type="match status" value="1"/>
</dbReference>
<gene>
    <name evidence="8" type="ORF">DESUT3_21050</name>
</gene>
<evidence type="ECO:0000313" key="8">
    <source>
        <dbReference type="EMBL" id="BCR05036.1"/>
    </source>
</evidence>
<comment type="cofactor">
    <cofactor evidence="2">
        <name>Mg(2+)</name>
        <dbReference type="ChEBI" id="CHEBI:18420"/>
    </cofactor>
</comment>
<proteinExistence type="predicted"/>
<dbReference type="Gene3D" id="3.90.79.10">
    <property type="entry name" value="Nucleoside Triphosphate Pyrophosphohydrolase"/>
    <property type="match status" value="1"/>
</dbReference>
<dbReference type="Pfam" id="PF00293">
    <property type="entry name" value="NUDIX"/>
    <property type="match status" value="1"/>
</dbReference>
<comment type="cofactor">
    <cofactor evidence="1">
        <name>Mn(2+)</name>
        <dbReference type="ChEBI" id="CHEBI:29035"/>
    </cofactor>
</comment>
<reference evidence="8 9" key="1">
    <citation type="journal article" date="2016" name="C (Basel)">
        <title>Selective Growth of and Electricity Production by Marine Exoelectrogenic Bacteria in Self-Aggregated Hydrogel of Microbially Reduced Graphene Oxide.</title>
        <authorList>
            <person name="Yoshida N."/>
            <person name="Goto Y."/>
            <person name="Miyata Y."/>
        </authorList>
    </citation>
    <scope>NUCLEOTIDE SEQUENCE [LARGE SCALE GENOMIC DNA]</scope>
    <source>
        <strain evidence="8 9">NIT-T3</strain>
    </source>
</reference>
<evidence type="ECO:0000256" key="6">
    <source>
        <dbReference type="ARBA" id="ARBA00023211"/>
    </source>
</evidence>
<keyword evidence="5" id="KW-0460">Magnesium</keyword>
<evidence type="ECO:0000256" key="3">
    <source>
        <dbReference type="ARBA" id="ARBA00022723"/>
    </source>
</evidence>
<dbReference type="PANTHER" id="PTHR12992:SF11">
    <property type="entry name" value="MITOCHONDRIAL COENZYME A DIPHOSPHATASE NUDT8"/>
    <property type="match status" value="1"/>
</dbReference>
<protein>
    <submittedName>
        <fullName evidence="8">Coenzyme A pyrophosphatase</fullName>
    </submittedName>
</protein>
<dbReference type="InterPro" id="IPR015797">
    <property type="entry name" value="NUDIX_hydrolase-like_dom_sf"/>
</dbReference>
<dbReference type="RefSeq" id="WP_221248471.1">
    <property type="nucleotide sequence ID" value="NZ_AP024355.1"/>
</dbReference>
<organism evidence="8 9">
    <name type="scientific">Desulfuromonas versatilis</name>
    <dbReference type="NCBI Taxonomy" id="2802975"/>
    <lineage>
        <taxon>Bacteria</taxon>
        <taxon>Pseudomonadati</taxon>
        <taxon>Thermodesulfobacteriota</taxon>
        <taxon>Desulfuromonadia</taxon>
        <taxon>Desulfuromonadales</taxon>
        <taxon>Desulfuromonadaceae</taxon>
        <taxon>Desulfuromonas</taxon>
    </lineage>
</organism>
<name>A0ABM8HRX9_9BACT</name>
<keyword evidence="4" id="KW-0378">Hydrolase</keyword>
<dbReference type="InterPro" id="IPR000086">
    <property type="entry name" value="NUDIX_hydrolase_dom"/>
</dbReference>
<evidence type="ECO:0000256" key="5">
    <source>
        <dbReference type="ARBA" id="ARBA00022842"/>
    </source>
</evidence>
<dbReference type="EMBL" id="AP024355">
    <property type="protein sequence ID" value="BCR05036.1"/>
    <property type="molecule type" value="Genomic_DNA"/>
</dbReference>
<dbReference type="Proteomes" id="UP001319827">
    <property type="component" value="Chromosome"/>
</dbReference>
<evidence type="ECO:0000256" key="4">
    <source>
        <dbReference type="ARBA" id="ARBA00022801"/>
    </source>
</evidence>
<dbReference type="InterPro" id="IPR045121">
    <property type="entry name" value="CoAse"/>
</dbReference>
<dbReference type="SUPFAM" id="SSF55811">
    <property type="entry name" value="Nudix"/>
    <property type="match status" value="1"/>
</dbReference>
<keyword evidence="3" id="KW-0479">Metal-binding</keyword>